<protein>
    <recommendedName>
        <fullName evidence="5">Ig-like domain-containing protein</fullName>
    </recommendedName>
</protein>
<dbReference type="SMART" id="SM00408">
    <property type="entry name" value="IGc2"/>
    <property type="match status" value="1"/>
</dbReference>
<dbReference type="SMART" id="SM00409">
    <property type="entry name" value="IG"/>
    <property type="match status" value="1"/>
</dbReference>
<comment type="subcellular location">
    <subcellularLocation>
        <location evidence="1">Cytoplasm</location>
    </subcellularLocation>
</comment>
<evidence type="ECO:0000256" key="2">
    <source>
        <dbReference type="ARBA" id="ARBA00022490"/>
    </source>
</evidence>
<dbReference type="InterPro" id="IPR036179">
    <property type="entry name" value="Ig-like_dom_sf"/>
</dbReference>
<dbReference type="PANTHER" id="PTHR35971">
    <property type="entry name" value="SI:DKEY-31G6.6"/>
    <property type="match status" value="1"/>
</dbReference>
<dbReference type="GO" id="GO:0005737">
    <property type="term" value="C:cytoplasm"/>
    <property type="evidence" value="ECO:0007669"/>
    <property type="project" value="UniProtKB-SubCell"/>
</dbReference>
<name>A0A8C9MT07_SERCA</name>
<keyword evidence="7" id="KW-1185">Reference proteome</keyword>
<dbReference type="InterPro" id="IPR013098">
    <property type="entry name" value="Ig_I-set"/>
</dbReference>
<keyword evidence="2" id="KW-0963">Cytoplasm</keyword>
<accession>A0A8C9MT07</accession>
<organism evidence="6 7">
    <name type="scientific">Serinus canaria</name>
    <name type="common">Island canary</name>
    <name type="synonym">Fringilla canaria</name>
    <dbReference type="NCBI Taxonomy" id="9135"/>
    <lineage>
        <taxon>Eukaryota</taxon>
        <taxon>Metazoa</taxon>
        <taxon>Chordata</taxon>
        <taxon>Craniata</taxon>
        <taxon>Vertebrata</taxon>
        <taxon>Euteleostomi</taxon>
        <taxon>Archelosauria</taxon>
        <taxon>Archosauria</taxon>
        <taxon>Dinosauria</taxon>
        <taxon>Saurischia</taxon>
        <taxon>Theropoda</taxon>
        <taxon>Coelurosauria</taxon>
        <taxon>Aves</taxon>
        <taxon>Neognathae</taxon>
        <taxon>Neoaves</taxon>
        <taxon>Telluraves</taxon>
        <taxon>Australaves</taxon>
        <taxon>Passeriformes</taxon>
        <taxon>Passeroidea</taxon>
        <taxon>Fringillidae</taxon>
        <taxon>Carduelinae</taxon>
        <taxon>Serinus</taxon>
    </lineage>
</organism>
<reference evidence="6" key="1">
    <citation type="submission" date="2025-08" db="UniProtKB">
        <authorList>
            <consortium name="Ensembl"/>
        </authorList>
    </citation>
    <scope>IDENTIFICATION</scope>
</reference>
<evidence type="ECO:0000256" key="4">
    <source>
        <dbReference type="ARBA" id="ARBA00023157"/>
    </source>
</evidence>
<dbReference type="InterPro" id="IPR013783">
    <property type="entry name" value="Ig-like_fold"/>
</dbReference>
<feature type="domain" description="Ig-like" evidence="5">
    <location>
        <begin position="48"/>
        <end position="132"/>
    </location>
</feature>
<keyword evidence="3" id="KW-0597">Phosphoprotein</keyword>
<dbReference type="PROSITE" id="PS50835">
    <property type="entry name" value="IG_LIKE"/>
    <property type="match status" value="1"/>
</dbReference>
<dbReference type="SUPFAM" id="SSF48726">
    <property type="entry name" value="Immunoglobulin"/>
    <property type="match status" value="1"/>
</dbReference>
<reference evidence="6" key="2">
    <citation type="submission" date="2025-09" db="UniProtKB">
        <authorList>
            <consortium name="Ensembl"/>
        </authorList>
    </citation>
    <scope>IDENTIFICATION</scope>
</reference>
<dbReference type="Gene3D" id="2.60.40.10">
    <property type="entry name" value="Immunoglobulins"/>
    <property type="match status" value="1"/>
</dbReference>
<dbReference type="FunFam" id="2.60.40.10:FF:001652">
    <property type="entry name" value="Uncharacterized protein"/>
    <property type="match status" value="1"/>
</dbReference>
<dbReference type="Proteomes" id="UP000694409">
    <property type="component" value="Unassembled WGS sequence"/>
</dbReference>
<dbReference type="Pfam" id="PF07679">
    <property type="entry name" value="I-set"/>
    <property type="match status" value="1"/>
</dbReference>
<sequence length="166" mass="18206">AGESLLWSSTSSCEGKWRGSGGRFRLDFRKRFFPQRVVGTGKAPQEKPAVFMKSLDDVFGEERGDISLSCELSKADVTIRWYKDGKAIRKSQKYDLQQEGTRATLIIRDSTVKDSGEYTCETETSKTTARVTVQGQLKGAEELAGSEVGCKYLQPQISSPPSPGAG</sequence>
<dbReference type="InterPro" id="IPR052385">
    <property type="entry name" value="Obscurin/Obscurin-like_Reg"/>
</dbReference>
<dbReference type="InterPro" id="IPR007110">
    <property type="entry name" value="Ig-like_dom"/>
</dbReference>
<dbReference type="Ensembl" id="ENSSCAT00000009029.1">
    <property type="protein sequence ID" value="ENSSCAP00000007989.1"/>
    <property type="gene ID" value="ENSSCAG00000006128.1"/>
</dbReference>
<evidence type="ECO:0000256" key="3">
    <source>
        <dbReference type="ARBA" id="ARBA00022553"/>
    </source>
</evidence>
<dbReference type="InterPro" id="IPR003599">
    <property type="entry name" value="Ig_sub"/>
</dbReference>
<keyword evidence="4" id="KW-1015">Disulfide bond</keyword>
<dbReference type="AlphaFoldDB" id="A0A8C9MT07"/>
<dbReference type="GeneTree" id="ENSGT00940000154756"/>
<evidence type="ECO:0000313" key="7">
    <source>
        <dbReference type="Proteomes" id="UP000694409"/>
    </source>
</evidence>
<dbReference type="PANTHER" id="PTHR35971:SF4">
    <property type="entry name" value="OBSCURIN"/>
    <property type="match status" value="1"/>
</dbReference>
<dbReference type="InterPro" id="IPR003598">
    <property type="entry name" value="Ig_sub2"/>
</dbReference>
<evidence type="ECO:0000313" key="6">
    <source>
        <dbReference type="Ensembl" id="ENSSCAP00000007989.1"/>
    </source>
</evidence>
<evidence type="ECO:0000259" key="5">
    <source>
        <dbReference type="PROSITE" id="PS50835"/>
    </source>
</evidence>
<proteinExistence type="predicted"/>
<evidence type="ECO:0000256" key="1">
    <source>
        <dbReference type="ARBA" id="ARBA00004496"/>
    </source>
</evidence>